<gene>
    <name evidence="2" type="ORF">GQ651_16710</name>
</gene>
<reference evidence="2 3" key="1">
    <citation type="submission" date="2019-12" db="EMBL/GenBank/DDBJ databases">
        <authorList>
            <person name="Lee S.D."/>
        </authorList>
    </citation>
    <scope>NUCLEOTIDE SEQUENCE [LARGE SCALE GENOMIC DNA]</scope>
    <source>
        <strain evidence="2 3">GH1-50</strain>
    </source>
</reference>
<comment type="caution">
    <text evidence="2">The sequence shown here is derived from an EMBL/GenBank/DDBJ whole genome shotgun (WGS) entry which is preliminary data.</text>
</comment>
<dbReference type="PANTHER" id="PTHR43792:SF1">
    <property type="entry name" value="N-ACETYLTRANSFERASE DOMAIN-CONTAINING PROTEIN"/>
    <property type="match status" value="1"/>
</dbReference>
<dbReference type="RefSeq" id="WP_160765410.1">
    <property type="nucleotide sequence ID" value="NZ_WUPT01000003.1"/>
</dbReference>
<dbReference type="InterPro" id="IPR051531">
    <property type="entry name" value="N-acetyltransferase"/>
</dbReference>
<keyword evidence="3" id="KW-1185">Reference proteome</keyword>
<dbReference type="CDD" id="cd04301">
    <property type="entry name" value="NAT_SF"/>
    <property type="match status" value="1"/>
</dbReference>
<dbReference type="InterPro" id="IPR016181">
    <property type="entry name" value="Acyl_CoA_acyltransferase"/>
</dbReference>
<reference evidence="2 3" key="2">
    <citation type="submission" date="2020-03" db="EMBL/GenBank/DDBJ databases">
        <title>Kangsaoukella pontilimi gen. nov., sp. nov., a new member of the family Rhodobacteraceae isolated from a tidal mudflat.</title>
        <authorList>
            <person name="Kim I.S."/>
        </authorList>
    </citation>
    <scope>NUCLEOTIDE SEQUENCE [LARGE SCALE GENOMIC DNA]</scope>
    <source>
        <strain evidence="2 3">GH1-50</strain>
    </source>
</reference>
<keyword evidence="2" id="KW-0808">Transferase</keyword>
<name>A0A7C9IIQ7_9RHOB</name>
<dbReference type="GO" id="GO:0016747">
    <property type="term" value="F:acyltransferase activity, transferring groups other than amino-acyl groups"/>
    <property type="evidence" value="ECO:0007669"/>
    <property type="project" value="InterPro"/>
</dbReference>
<sequence length="192" mass="20639">MSRRCLTPPAGAAADAATRNAATLPAFETERLVLRAPRLSDFPVWNDLLAQDEKGHLGGPFTEEEAWESFCVYTAGWLLHGHGLWTVVLRDTGGVAGFVHVGLEWDDAEPELGWLFLPEYRGQGFATEAATAARDHGLALLGDGALVSYVAPDNVASDRLASRLGARRDDAAAAALLNQYGQISVWRHGDTA</sequence>
<dbReference type="PROSITE" id="PS51186">
    <property type="entry name" value="GNAT"/>
    <property type="match status" value="1"/>
</dbReference>
<accession>A0A7C9IIQ7</accession>
<protein>
    <submittedName>
        <fullName evidence="2">GNAT family N-acetyltransferase</fullName>
    </submittedName>
</protein>
<dbReference type="PANTHER" id="PTHR43792">
    <property type="entry name" value="GNAT FAMILY, PUTATIVE (AFU_ORTHOLOGUE AFUA_3G00765)-RELATED-RELATED"/>
    <property type="match status" value="1"/>
</dbReference>
<dbReference type="Proteomes" id="UP000480350">
    <property type="component" value="Unassembled WGS sequence"/>
</dbReference>
<dbReference type="Pfam" id="PF13302">
    <property type="entry name" value="Acetyltransf_3"/>
    <property type="match status" value="1"/>
</dbReference>
<dbReference type="InterPro" id="IPR000182">
    <property type="entry name" value="GNAT_dom"/>
</dbReference>
<dbReference type="EMBL" id="WUPT01000003">
    <property type="protein sequence ID" value="MXQ09489.1"/>
    <property type="molecule type" value="Genomic_DNA"/>
</dbReference>
<proteinExistence type="predicted"/>
<feature type="domain" description="N-acetyltransferase" evidence="1">
    <location>
        <begin position="32"/>
        <end position="192"/>
    </location>
</feature>
<evidence type="ECO:0000259" key="1">
    <source>
        <dbReference type="PROSITE" id="PS51186"/>
    </source>
</evidence>
<organism evidence="2 3">
    <name type="scientific">Kangsaoukella pontilimi</name>
    <dbReference type="NCBI Taxonomy" id="2691042"/>
    <lineage>
        <taxon>Bacteria</taxon>
        <taxon>Pseudomonadati</taxon>
        <taxon>Pseudomonadota</taxon>
        <taxon>Alphaproteobacteria</taxon>
        <taxon>Rhodobacterales</taxon>
        <taxon>Paracoccaceae</taxon>
        <taxon>Kangsaoukella</taxon>
    </lineage>
</organism>
<evidence type="ECO:0000313" key="2">
    <source>
        <dbReference type="EMBL" id="MXQ09489.1"/>
    </source>
</evidence>
<dbReference type="SUPFAM" id="SSF55729">
    <property type="entry name" value="Acyl-CoA N-acyltransferases (Nat)"/>
    <property type="match status" value="1"/>
</dbReference>
<dbReference type="AlphaFoldDB" id="A0A7C9IIQ7"/>
<evidence type="ECO:0000313" key="3">
    <source>
        <dbReference type="Proteomes" id="UP000480350"/>
    </source>
</evidence>
<dbReference type="Gene3D" id="3.40.630.30">
    <property type="match status" value="1"/>
</dbReference>